<dbReference type="eggNOG" id="COG0810">
    <property type="taxonomic scope" value="Bacteria"/>
</dbReference>
<reference evidence="7 8" key="1">
    <citation type="submission" date="2016-04" db="EMBL/GenBank/DDBJ databases">
        <authorList>
            <consortium name="Pathogen Informatics"/>
        </authorList>
    </citation>
    <scope>NUCLEOTIDE SEQUENCE [LARGE SCALE GENOMIC DNA]</scope>
    <source>
        <strain evidence="7 8">H044680328</strain>
    </source>
</reference>
<keyword evidence="3" id="KW-1133">Transmembrane helix</keyword>
<dbReference type="GO" id="GO:0016020">
    <property type="term" value="C:membrane"/>
    <property type="evidence" value="ECO:0007669"/>
    <property type="project" value="UniProtKB-SubCell"/>
</dbReference>
<name>A0A157PI60_9BORD</name>
<dbReference type="InterPro" id="IPR006260">
    <property type="entry name" value="TonB/TolA_C"/>
</dbReference>
<keyword evidence="8" id="KW-1185">Reference proteome</keyword>
<evidence type="ECO:0000256" key="4">
    <source>
        <dbReference type="ARBA" id="ARBA00023136"/>
    </source>
</evidence>
<sequence length="292" mass="31584">MDLTLAPSTPPLAPRRHYLLVGLAISVLLHAGLLAWRISAPAAPRPQASGLEITLVNARSESPPEHAQVLAQQNMDGGGNARAGISSTPLPRTGEAPDTIVLQAMRERQMQLEAEQTRLLTQLQASEQAEAARSAVHPWDGRQDPGLALQDQAGAVQNAQIATLSSRVQAYNALPRKAFVAPAAQASRYAAYLDGWRTRIETVGTQHFPDQARGRLYGTLRITVTVRSDGSLADFEIDEPSPHAVLNQAARRIVQLAAPFAPFPPELARDTDQLVITRSWHFVNDSLETSAP</sequence>
<dbReference type="EMBL" id="LT546645">
    <property type="protein sequence ID" value="SAI67417.1"/>
    <property type="molecule type" value="Genomic_DNA"/>
</dbReference>
<dbReference type="Proteomes" id="UP000076825">
    <property type="component" value="Chromosome 1"/>
</dbReference>
<evidence type="ECO:0000259" key="6">
    <source>
        <dbReference type="Pfam" id="PF03544"/>
    </source>
</evidence>
<dbReference type="Gene3D" id="3.30.1150.10">
    <property type="match status" value="1"/>
</dbReference>
<proteinExistence type="predicted"/>
<keyword evidence="4" id="KW-0472">Membrane</keyword>
<evidence type="ECO:0000256" key="1">
    <source>
        <dbReference type="ARBA" id="ARBA00004167"/>
    </source>
</evidence>
<accession>A0A157PI60</accession>
<feature type="domain" description="TonB C-terminal" evidence="6">
    <location>
        <begin position="207"/>
        <end position="281"/>
    </location>
</feature>
<evidence type="ECO:0000313" key="7">
    <source>
        <dbReference type="EMBL" id="SAI67417.1"/>
    </source>
</evidence>
<dbReference type="InterPro" id="IPR037682">
    <property type="entry name" value="TonB_C"/>
</dbReference>
<comment type="subcellular location">
    <subcellularLocation>
        <location evidence="1">Membrane</location>
        <topology evidence="1">Single-pass membrane protein</topology>
    </subcellularLocation>
</comment>
<evidence type="ECO:0000256" key="2">
    <source>
        <dbReference type="ARBA" id="ARBA00022692"/>
    </source>
</evidence>
<dbReference type="AlphaFoldDB" id="A0A157PI60"/>
<protein>
    <submittedName>
        <fullName evidence="7">Membrane protein</fullName>
    </submittedName>
</protein>
<dbReference type="GeneID" id="56587861"/>
<dbReference type="PATRIC" id="fig|123899.6.peg.706"/>
<evidence type="ECO:0000256" key="3">
    <source>
        <dbReference type="ARBA" id="ARBA00022989"/>
    </source>
</evidence>
<gene>
    <name evidence="7" type="ORF">SAMEA3906487_00733</name>
</gene>
<feature type="region of interest" description="Disordered" evidence="5">
    <location>
        <begin position="76"/>
        <end position="95"/>
    </location>
</feature>
<dbReference type="NCBIfam" id="TIGR01352">
    <property type="entry name" value="tonB_Cterm"/>
    <property type="match status" value="1"/>
</dbReference>
<evidence type="ECO:0000256" key="5">
    <source>
        <dbReference type="SAM" id="MobiDB-lite"/>
    </source>
</evidence>
<organism evidence="7 8">
    <name type="scientific">Bordetella trematum</name>
    <dbReference type="NCBI Taxonomy" id="123899"/>
    <lineage>
        <taxon>Bacteria</taxon>
        <taxon>Pseudomonadati</taxon>
        <taxon>Pseudomonadota</taxon>
        <taxon>Betaproteobacteria</taxon>
        <taxon>Burkholderiales</taxon>
        <taxon>Alcaligenaceae</taxon>
        <taxon>Bordetella</taxon>
    </lineage>
</organism>
<evidence type="ECO:0000313" key="8">
    <source>
        <dbReference type="Proteomes" id="UP000076825"/>
    </source>
</evidence>
<dbReference type="KEGG" id="btrm:SAMEA390648700733"/>
<dbReference type="RefSeq" id="WP_025515498.1">
    <property type="nucleotide sequence ID" value="NZ_CP016340.1"/>
</dbReference>
<dbReference type="Pfam" id="PF03544">
    <property type="entry name" value="TonB_C"/>
    <property type="match status" value="1"/>
</dbReference>
<dbReference type="SUPFAM" id="SSF74653">
    <property type="entry name" value="TolA/TonB C-terminal domain"/>
    <property type="match status" value="1"/>
</dbReference>
<dbReference type="GO" id="GO:0055085">
    <property type="term" value="P:transmembrane transport"/>
    <property type="evidence" value="ECO:0007669"/>
    <property type="project" value="InterPro"/>
</dbReference>
<dbReference type="STRING" id="123899.SAMEA3906487_00733"/>
<keyword evidence="2" id="KW-0812">Transmembrane</keyword>